<organism evidence="2 3">
    <name type="scientific">Sinorhizobium fredii (strain NBRC 101917 / NGR234)</name>
    <dbReference type="NCBI Taxonomy" id="394"/>
    <lineage>
        <taxon>Bacteria</taxon>
        <taxon>Pseudomonadati</taxon>
        <taxon>Pseudomonadota</taxon>
        <taxon>Alphaproteobacteria</taxon>
        <taxon>Hyphomicrobiales</taxon>
        <taxon>Rhizobiaceae</taxon>
        <taxon>Sinorhizobium/Ensifer group</taxon>
        <taxon>Sinorhizobium</taxon>
    </lineage>
</organism>
<evidence type="ECO:0000313" key="3">
    <source>
        <dbReference type="Proteomes" id="UP000001054"/>
    </source>
</evidence>
<geneLocation type="plasmid" evidence="3">
    <name>sym pNGR234b</name>
</geneLocation>
<dbReference type="EMBL" id="CP000874">
    <property type="protein sequence ID" value="ACP22303.1"/>
    <property type="molecule type" value="Genomic_DNA"/>
</dbReference>
<reference evidence="2 3" key="2">
    <citation type="journal article" date="2009" name="Appl. Environ. Microbiol.">
        <title>Rhizobium sp. strain NGR234 possesses a remarkable number of secretion systems.</title>
        <authorList>
            <person name="Schmeisser C."/>
            <person name="Liesegang H."/>
            <person name="Krysciak D."/>
            <person name="Bakkou N."/>
            <person name="Le Quere A."/>
            <person name="Wollherr A."/>
            <person name="Heinemeyer I."/>
            <person name="Morgenstern B."/>
            <person name="Pommerening-Roeser A."/>
            <person name="Flores M."/>
            <person name="Palacios R."/>
            <person name="Brenner S."/>
            <person name="Gottschalk G."/>
            <person name="Schmitz R.A."/>
            <person name="Broughton W.J."/>
            <person name="Perret X."/>
            <person name="Strittmatter A.W."/>
            <person name="Streit W.R."/>
        </authorList>
    </citation>
    <scope>NUCLEOTIDE SEQUENCE [LARGE SCALE GENOMIC DNA]</scope>
    <source>
        <strain evidence="3">NBRC 101917 / NGR234</strain>
    </source>
</reference>
<proteinExistence type="predicted"/>
<evidence type="ECO:0000313" key="2">
    <source>
        <dbReference type="EMBL" id="ACP22303.1"/>
    </source>
</evidence>
<dbReference type="HOGENOM" id="CLU_2331749_0_0_5"/>
<dbReference type="KEGG" id="rhi:NGR_b08470"/>
<feature type="region of interest" description="Disordered" evidence="1">
    <location>
        <begin position="1"/>
        <end position="31"/>
    </location>
</feature>
<reference evidence="3" key="1">
    <citation type="journal article" date="2004" name="J. Bacteriol.">
        <title>An evolutionary hot spot: the pNGR234b replicon of Rhizobium sp. strain NGR234.</title>
        <authorList>
            <person name="Streit W.R."/>
            <person name="Schmitz R.A."/>
            <person name="Perret X."/>
            <person name="Staehelin C."/>
            <person name="Deakin W.J."/>
            <person name="Raasch C."/>
            <person name="Liesegang H."/>
            <person name="Broughton W.J."/>
        </authorList>
    </citation>
    <scope>NUCLEOTIDE SEQUENCE [LARGE SCALE GENOMIC DNA]</scope>
    <source>
        <strain evidence="3">NBRC 101917 / NGR234</strain>
    </source>
</reference>
<keyword evidence="2" id="KW-0614">Plasmid</keyword>
<sequence length="98" mass="10542">MKIQHLVPEANTTHDPFSTLPPKSPKGKVVIQSSHSFDQPLSLWNPPPNIFPLQTRAVSAELPIQAWISDVSGPRKMISANVAAACNAVISGQLMAMS</sequence>
<accession>C3KQE5</accession>
<evidence type="ECO:0000256" key="1">
    <source>
        <dbReference type="SAM" id="MobiDB-lite"/>
    </source>
</evidence>
<gene>
    <name evidence="2" type="ordered locus">NGR_b08470</name>
</gene>
<protein>
    <submittedName>
        <fullName evidence="2">Uncharacterized protein</fullName>
    </submittedName>
</protein>
<name>C3KQE5_SINFN</name>
<dbReference type="AlphaFoldDB" id="C3KQE5"/>
<dbReference type="Proteomes" id="UP000001054">
    <property type="component" value="Plasmid pNGR234b"/>
</dbReference>
<keyword evidence="3" id="KW-1185">Reference proteome</keyword>